<dbReference type="EMBL" id="JABBXD010000003">
    <property type="protein sequence ID" value="MBD3585715.1"/>
    <property type="molecule type" value="Genomic_DNA"/>
</dbReference>
<dbReference type="Gene3D" id="1.10.443.10">
    <property type="entry name" value="Intergrase catalytic core"/>
    <property type="match status" value="1"/>
</dbReference>
<evidence type="ECO:0000313" key="4">
    <source>
        <dbReference type="Proteomes" id="UP000624419"/>
    </source>
</evidence>
<dbReference type="SUPFAM" id="SSF56349">
    <property type="entry name" value="DNA breaking-rejoining enzymes"/>
    <property type="match status" value="1"/>
</dbReference>
<evidence type="ECO:0000259" key="2">
    <source>
        <dbReference type="PROSITE" id="PS51898"/>
    </source>
</evidence>
<sequence length="442" mass="51348">MPYVHKVKVSYHSSEVGKELLLPALLTDKGLVISHLRYLAENYFKSESWKERSLFSVRLLISFINANESAYEQSTKLLREFSKVLVTGTIDYDSVDDKSGLFWQARKIPDANNILHHITHYTDYLALQDGYEASRINPFRKATSVEVRLNWCAYYNKQANVFLNHLSSKSEAYIKNQQVRQINSLLEPVIRQEKVVQFPKDKIDSLLESGFSKRGKQDFKSQAITMLLHYGGLRKSEVFHLFVGDITLHPIHKNEALVRVYHPEYGASPDPSFANRSEYLLKTTRYKPRTQYRNTERLFAGWKAPLLTSKQYFFEVIFSPAEKASEFLLVWANYLKYQRVEPPKSDPHPFAFTNSSGQPETIKNYQRLHKNAVERIGLVCKKEYGTTEHGHRHAYGYRLRKQGLTQVEIQKAMHHKSPFSCLVYIQPTSDDVRDYLKKAHDA</sequence>
<reference evidence="3 4" key="1">
    <citation type="submission" date="2020-04" db="EMBL/GenBank/DDBJ databases">
        <title>Salinimonas sp. HHU 13199.</title>
        <authorList>
            <person name="Cui X."/>
            <person name="Zhang D."/>
        </authorList>
    </citation>
    <scope>NUCLEOTIDE SEQUENCE [LARGE SCALE GENOMIC DNA]</scope>
    <source>
        <strain evidence="3 4">HHU 13199</strain>
    </source>
</reference>
<feature type="domain" description="Tyr recombinase" evidence="2">
    <location>
        <begin position="193"/>
        <end position="437"/>
    </location>
</feature>
<dbReference type="CDD" id="cd00397">
    <property type="entry name" value="DNA_BRE_C"/>
    <property type="match status" value="1"/>
</dbReference>
<proteinExistence type="predicted"/>
<organism evidence="3 4">
    <name type="scientific">Salinimonas profundi</name>
    <dbReference type="NCBI Taxonomy" id="2729140"/>
    <lineage>
        <taxon>Bacteria</taxon>
        <taxon>Pseudomonadati</taxon>
        <taxon>Pseudomonadota</taxon>
        <taxon>Gammaproteobacteria</taxon>
        <taxon>Alteromonadales</taxon>
        <taxon>Alteromonadaceae</taxon>
        <taxon>Alteromonas/Salinimonas group</taxon>
        <taxon>Salinimonas</taxon>
    </lineage>
</organism>
<comment type="caution">
    <text evidence="3">The sequence shown here is derived from an EMBL/GenBank/DDBJ whole genome shotgun (WGS) entry which is preliminary data.</text>
</comment>
<dbReference type="InterPro" id="IPR002104">
    <property type="entry name" value="Integrase_catalytic"/>
</dbReference>
<dbReference type="InterPro" id="IPR011010">
    <property type="entry name" value="DNA_brk_join_enz"/>
</dbReference>
<name>A0ABR8LHI7_9ALTE</name>
<evidence type="ECO:0000256" key="1">
    <source>
        <dbReference type="ARBA" id="ARBA00023172"/>
    </source>
</evidence>
<keyword evidence="1" id="KW-0233">DNA recombination</keyword>
<keyword evidence="4" id="KW-1185">Reference proteome</keyword>
<protein>
    <submittedName>
        <fullName evidence="3">Site-specific integrase</fullName>
    </submittedName>
</protein>
<dbReference type="RefSeq" id="WP_191024027.1">
    <property type="nucleotide sequence ID" value="NZ_JABBXD010000003.1"/>
</dbReference>
<accession>A0ABR8LHI7</accession>
<dbReference type="PROSITE" id="PS51898">
    <property type="entry name" value="TYR_RECOMBINASE"/>
    <property type="match status" value="1"/>
</dbReference>
<evidence type="ECO:0000313" key="3">
    <source>
        <dbReference type="EMBL" id="MBD3585715.1"/>
    </source>
</evidence>
<gene>
    <name evidence="3" type="ORF">HHX48_08220</name>
</gene>
<dbReference type="InterPro" id="IPR013762">
    <property type="entry name" value="Integrase-like_cat_sf"/>
</dbReference>
<dbReference type="Proteomes" id="UP000624419">
    <property type="component" value="Unassembled WGS sequence"/>
</dbReference>
<dbReference type="NCBIfam" id="NF040693">
    <property type="entry name" value="recomb_GmtY"/>
    <property type="match status" value="1"/>
</dbReference>